<evidence type="ECO:0000256" key="1">
    <source>
        <dbReference type="SAM" id="MobiDB-lite"/>
    </source>
</evidence>
<organism evidence="3 4">
    <name type="scientific">Aspergillus avenaceus</name>
    <dbReference type="NCBI Taxonomy" id="36643"/>
    <lineage>
        <taxon>Eukaryota</taxon>
        <taxon>Fungi</taxon>
        <taxon>Dikarya</taxon>
        <taxon>Ascomycota</taxon>
        <taxon>Pezizomycotina</taxon>
        <taxon>Eurotiomycetes</taxon>
        <taxon>Eurotiomycetidae</taxon>
        <taxon>Eurotiales</taxon>
        <taxon>Aspergillaceae</taxon>
        <taxon>Aspergillus</taxon>
        <taxon>Aspergillus subgen. Circumdati</taxon>
    </lineage>
</organism>
<feature type="compositionally biased region" description="Polar residues" evidence="1">
    <location>
        <begin position="26"/>
        <end position="42"/>
    </location>
</feature>
<evidence type="ECO:0008006" key="5">
    <source>
        <dbReference type="Google" id="ProtNLM"/>
    </source>
</evidence>
<gene>
    <name evidence="3" type="ORF">BDV25DRAFT_160316</name>
</gene>
<name>A0A5N6TMV3_ASPAV</name>
<feature type="region of interest" description="Disordered" evidence="1">
    <location>
        <begin position="1"/>
        <end position="45"/>
    </location>
</feature>
<dbReference type="OrthoDB" id="5415055at2759"/>
<feature type="compositionally biased region" description="Basic and acidic residues" evidence="1">
    <location>
        <begin position="242"/>
        <end position="259"/>
    </location>
</feature>
<reference evidence="3 4" key="1">
    <citation type="submission" date="2019-04" db="EMBL/GenBank/DDBJ databases">
        <title>Friends and foes A comparative genomics study of 23 Aspergillus species from section Flavi.</title>
        <authorList>
            <consortium name="DOE Joint Genome Institute"/>
            <person name="Kjaerbolling I."/>
            <person name="Vesth T."/>
            <person name="Frisvad J.C."/>
            <person name="Nybo J.L."/>
            <person name="Theobald S."/>
            <person name="Kildgaard S."/>
            <person name="Isbrandt T."/>
            <person name="Kuo A."/>
            <person name="Sato A."/>
            <person name="Lyhne E.K."/>
            <person name="Kogle M.E."/>
            <person name="Wiebenga A."/>
            <person name="Kun R.S."/>
            <person name="Lubbers R.J."/>
            <person name="Makela M.R."/>
            <person name="Barry K."/>
            <person name="Chovatia M."/>
            <person name="Clum A."/>
            <person name="Daum C."/>
            <person name="Haridas S."/>
            <person name="He G."/>
            <person name="LaButti K."/>
            <person name="Lipzen A."/>
            <person name="Mondo S."/>
            <person name="Riley R."/>
            <person name="Salamov A."/>
            <person name="Simmons B.A."/>
            <person name="Magnuson J.K."/>
            <person name="Henrissat B."/>
            <person name="Mortensen U.H."/>
            <person name="Larsen T.O."/>
            <person name="Devries R.P."/>
            <person name="Grigoriev I.V."/>
            <person name="Machida M."/>
            <person name="Baker S.E."/>
            <person name="Andersen M.R."/>
        </authorList>
    </citation>
    <scope>NUCLEOTIDE SEQUENCE [LARGE SCALE GENOMIC DNA]</scope>
    <source>
        <strain evidence="3 4">IBT 18842</strain>
    </source>
</reference>
<feature type="transmembrane region" description="Helical" evidence="2">
    <location>
        <begin position="381"/>
        <end position="410"/>
    </location>
</feature>
<keyword evidence="2" id="KW-0812">Transmembrane</keyword>
<dbReference type="Proteomes" id="UP000325780">
    <property type="component" value="Unassembled WGS sequence"/>
</dbReference>
<protein>
    <recommendedName>
        <fullName evidence="5">NTP binding protein</fullName>
    </recommendedName>
</protein>
<sequence>MCREPPCQWPEKQELFPNPTGKENTKCSSSAPRQQDQKNSSGDDVFIITPTITRTMVSVADPRSAMYRRPGIQQPISRTTGEVIPGAKAKPQTNWTPSGLRRVTQNSWGKTKAPFPAPSRPTPVRNTPVIFQTRSEPGRVGVERRRAIRGYIRMPGMVKSRTENLGQRMHHAHPWQGAAASLPSKEELHPARSMSDSSQSFSSSIHDMSPTNSLTKDQRSVKEPVQSARIVEVAELDGLQVDDPKEDRKTENKDNCKSDNKAQTGCIRVEFTDRGAGRQKGGAVQHGTKAILDSVTFGLIMDILILSAAQAQALYTQVMDNRHSRVMVLRIALDCILRMVEHCLHVLKDILNAFSVYNSTGTWPRPSEKDLPRSLTDFCQALIYLVALGFIAMFLVRMVGYVVLVGYWVVWFTRPLGWALGGLGRALLP</sequence>
<feature type="region of interest" description="Disordered" evidence="1">
    <location>
        <begin position="167"/>
        <end position="259"/>
    </location>
</feature>
<dbReference type="EMBL" id="ML742207">
    <property type="protein sequence ID" value="KAE8147439.1"/>
    <property type="molecule type" value="Genomic_DNA"/>
</dbReference>
<feature type="region of interest" description="Disordered" evidence="1">
    <location>
        <begin position="108"/>
        <end position="127"/>
    </location>
</feature>
<feature type="compositionally biased region" description="Low complexity" evidence="1">
    <location>
        <begin position="193"/>
        <end position="209"/>
    </location>
</feature>
<keyword evidence="2" id="KW-1133">Transmembrane helix</keyword>
<evidence type="ECO:0000313" key="4">
    <source>
        <dbReference type="Proteomes" id="UP000325780"/>
    </source>
</evidence>
<proteinExistence type="predicted"/>
<evidence type="ECO:0000313" key="3">
    <source>
        <dbReference type="EMBL" id="KAE8147439.1"/>
    </source>
</evidence>
<accession>A0A5N6TMV3</accession>
<dbReference type="AlphaFoldDB" id="A0A5N6TMV3"/>
<evidence type="ECO:0000256" key="2">
    <source>
        <dbReference type="SAM" id="Phobius"/>
    </source>
</evidence>
<keyword evidence="2" id="KW-0472">Membrane</keyword>
<keyword evidence="4" id="KW-1185">Reference proteome</keyword>